<dbReference type="Proteomes" id="UP000243975">
    <property type="component" value="Unassembled WGS sequence"/>
</dbReference>
<comment type="caution">
    <text evidence="2">The sequence shown here is derived from an EMBL/GenBank/DDBJ whole genome shotgun (WGS) entry which is preliminary data.</text>
</comment>
<proteinExistence type="predicted"/>
<name>A0A103XQK4_CYNCS</name>
<keyword evidence="1" id="KW-0812">Transmembrane</keyword>
<reference evidence="2 3" key="1">
    <citation type="journal article" date="2016" name="Sci. Rep.">
        <title>The genome sequence of the outbreeding globe artichoke constructed de novo incorporating a phase-aware low-pass sequencing strategy of F1 progeny.</title>
        <authorList>
            <person name="Scaglione D."/>
            <person name="Reyes-Chin-Wo S."/>
            <person name="Acquadro A."/>
            <person name="Froenicke L."/>
            <person name="Portis E."/>
            <person name="Beitel C."/>
            <person name="Tirone M."/>
            <person name="Mauro R."/>
            <person name="Lo Monaco A."/>
            <person name="Mauromicale G."/>
            <person name="Faccioli P."/>
            <person name="Cattivelli L."/>
            <person name="Rieseberg L."/>
            <person name="Michelmore R."/>
            <person name="Lanteri S."/>
        </authorList>
    </citation>
    <scope>NUCLEOTIDE SEQUENCE [LARGE SCALE GENOMIC DNA]</scope>
    <source>
        <strain evidence="2">2C</strain>
    </source>
</reference>
<gene>
    <name evidence="2" type="ORF">Ccrd_002914</name>
</gene>
<evidence type="ECO:0000313" key="2">
    <source>
        <dbReference type="EMBL" id="KVH95015.1"/>
    </source>
</evidence>
<dbReference type="Gramene" id="KVH95015">
    <property type="protein sequence ID" value="KVH95015"/>
    <property type="gene ID" value="Ccrd_002914"/>
</dbReference>
<protein>
    <submittedName>
        <fullName evidence="2">Uncharacterized protein</fullName>
    </submittedName>
</protein>
<evidence type="ECO:0000313" key="3">
    <source>
        <dbReference type="Proteomes" id="UP000243975"/>
    </source>
</evidence>
<feature type="non-terminal residue" evidence="2">
    <location>
        <position position="1"/>
    </location>
</feature>
<evidence type="ECO:0000256" key="1">
    <source>
        <dbReference type="SAM" id="Phobius"/>
    </source>
</evidence>
<dbReference type="AlphaFoldDB" id="A0A103XQK4"/>
<feature type="transmembrane region" description="Helical" evidence="1">
    <location>
        <begin position="50"/>
        <end position="68"/>
    </location>
</feature>
<keyword evidence="1" id="KW-1133">Transmembrane helix</keyword>
<organism evidence="2 3">
    <name type="scientific">Cynara cardunculus var. scolymus</name>
    <name type="common">Globe artichoke</name>
    <name type="synonym">Cynara scolymus</name>
    <dbReference type="NCBI Taxonomy" id="59895"/>
    <lineage>
        <taxon>Eukaryota</taxon>
        <taxon>Viridiplantae</taxon>
        <taxon>Streptophyta</taxon>
        <taxon>Embryophyta</taxon>
        <taxon>Tracheophyta</taxon>
        <taxon>Spermatophyta</taxon>
        <taxon>Magnoliopsida</taxon>
        <taxon>eudicotyledons</taxon>
        <taxon>Gunneridae</taxon>
        <taxon>Pentapetalae</taxon>
        <taxon>asterids</taxon>
        <taxon>campanulids</taxon>
        <taxon>Asterales</taxon>
        <taxon>Asteraceae</taxon>
        <taxon>Carduoideae</taxon>
        <taxon>Cardueae</taxon>
        <taxon>Carduinae</taxon>
        <taxon>Cynara</taxon>
    </lineage>
</organism>
<keyword evidence="1" id="KW-0472">Membrane</keyword>
<accession>A0A103XQK4</accession>
<feature type="transmembrane region" description="Helical" evidence="1">
    <location>
        <begin position="12"/>
        <end position="30"/>
    </location>
</feature>
<keyword evidence="3" id="KW-1185">Reference proteome</keyword>
<sequence length="108" mass="12700">IRFHPSSHSVRILFEVTTCLFIIYLYQLQPLTSLYPWLKGTVSLQIFNEMFIYVASSNRYFLLLLIKIDSGTDSNLNISQSQLKNLIFHSLYLWQNGNEFYSESSHLE</sequence>
<dbReference type="EMBL" id="LEKV01004449">
    <property type="protein sequence ID" value="KVH95015.1"/>
    <property type="molecule type" value="Genomic_DNA"/>
</dbReference>